<dbReference type="Pfam" id="PF00358">
    <property type="entry name" value="PTS_EIIA_1"/>
    <property type="match status" value="1"/>
</dbReference>
<evidence type="ECO:0000259" key="7">
    <source>
        <dbReference type="PROSITE" id="PS51093"/>
    </source>
</evidence>
<name>A0ABN6IZ11_9CLOT</name>
<dbReference type="NCBIfam" id="TIGR00830">
    <property type="entry name" value="PTBA"/>
    <property type="match status" value="1"/>
</dbReference>
<evidence type="ECO:0000313" key="8">
    <source>
        <dbReference type="EMBL" id="BCZ47359.1"/>
    </source>
</evidence>
<sequence length="162" mass="17812">MFNFLNKEKFKIVSPADGKLKSITSVIDEVFSSKALGDGFAIEPTQGILYSPIVGEVSMVFPTLHAIGLKTKDGVEILIHIGIDTVKLDGEGFETFIRQGQKVKIGDMLIKFDIEEIKNKVPSTDIMVIFTNGEICEIINSDIQVSAGQANIVNIIKQRKNN</sequence>
<keyword evidence="5" id="KW-0598">Phosphotransferase system</keyword>
<dbReference type="InterPro" id="IPR050890">
    <property type="entry name" value="PTS_EIIA_component"/>
</dbReference>
<protein>
    <recommendedName>
        <fullName evidence="7">PTS EIIA type-1 domain-containing protein</fullName>
    </recommendedName>
</protein>
<reference evidence="9" key="1">
    <citation type="submission" date="2021-07" db="EMBL/GenBank/DDBJ databases">
        <title>Complete genome sequencing of a Clostridium isolate.</title>
        <authorList>
            <person name="Ueki A."/>
            <person name="Tonouchi A."/>
        </authorList>
    </citation>
    <scope>NUCLEOTIDE SEQUENCE [LARGE SCALE GENOMIC DNA]</scope>
    <source>
        <strain evidence="9">C5S11</strain>
    </source>
</reference>
<dbReference type="InterPro" id="IPR001127">
    <property type="entry name" value="PTS_EIIA_1_perm"/>
</dbReference>
<evidence type="ECO:0000256" key="5">
    <source>
        <dbReference type="ARBA" id="ARBA00022683"/>
    </source>
</evidence>
<dbReference type="PROSITE" id="PS00371">
    <property type="entry name" value="PTS_EIIA_TYPE_1_HIS"/>
    <property type="match status" value="1"/>
</dbReference>
<keyword evidence="6" id="KW-0418">Kinase</keyword>
<dbReference type="PANTHER" id="PTHR45008">
    <property type="entry name" value="PTS SYSTEM GLUCOSE-SPECIFIC EIIA COMPONENT"/>
    <property type="match status" value="1"/>
</dbReference>
<dbReference type="Gene3D" id="2.70.70.10">
    <property type="entry name" value="Glucose Permease (Domain IIA)"/>
    <property type="match status" value="1"/>
</dbReference>
<gene>
    <name evidence="8" type="ORF">psyc5s11_34260</name>
</gene>
<keyword evidence="4" id="KW-0808">Transferase</keyword>
<dbReference type="PANTHER" id="PTHR45008:SF1">
    <property type="entry name" value="PTS SYSTEM GLUCOSE-SPECIFIC EIIA COMPONENT"/>
    <property type="match status" value="1"/>
</dbReference>
<proteinExistence type="predicted"/>
<dbReference type="PROSITE" id="PS51093">
    <property type="entry name" value="PTS_EIIA_TYPE_1"/>
    <property type="match status" value="1"/>
</dbReference>
<evidence type="ECO:0000256" key="6">
    <source>
        <dbReference type="ARBA" id="ARBA00022777"/>
    </source>
</evidence>
<evidence type="ECO:0000256" key="2">
    <source>
        <dbReference type="ARBA" id="ARBA00022448"/>
    </source>
</evidence>
<comment type="subcellular location">
    <subcellularLocation>
        <location evidence="1">Cytoplasm</location>
    </subcellularLocation>
</comment>
<dbReference type="EMBL" id="AP024849">
    <property type="protein sequence ID" value="BCZ47359.1"/>
    <property type="molecule type" value="Genomic_DNA"/>
</dbReference>
<organism evidence="8 9">
    <name type="scientific">Clostridium gelidum</name>
    <dbReference type="NCBI Taxonomy" id="704125"/>
    <lineage>
        <taxon>Bacteria</taxon>
        <taxon>Bacillati</taxon>
        <taxon>Bacillota</taxon>
        <taxon>Clostridia</taxon>
        <taxon>Eubacteriales</taxon>
        <taxon>Clostridiaceae</taxon>
        <taxon>Clostridium</taxon>
    </lineage>
</organism>
<evidence type="ECO:0000256" key="3">
    <source>
        <dbReference type="ARBA" id="ARBA00022597"/>
    </source>
</evidence>
<dbReference type="RefSeq" id="WP_224033701.1">
    <property type="nucleotide sequence ID" value="NZ_AP024849.1"/>
</dbReference>
<evidence type="ECO:0000313" key="9">
    <source>
        <dbReference type="Proteomes" id="UP000824633"/>
    </source>
</evidence>
<accession>A0ABN6IZ11</accession>
<keyword evidence="2" id="KW-0813">Transport</keyword>
<dbReference type="Proteomes" id="UP000824633">
    <property type="component" value="Chromosome"/>
</dbReference>
<keyword evidence="9" id="KW-1185">Reference proteome</keyword>
<feature type="domain" description="PTS EIIA type-1" evidence="7">
    <location>
        <begin position="28"/>
        <end position="132"/>
    </location>
</feature>
<evidence type="ECO:0000256" key="1">
    <source>
        <dbReference type="ARBA" id="ARBA00004496"/>
    </source>
</evidence>
<keyword evidence="3" id="KW-0762">Sugar transport</keyword>
<dbReference type="InterPro" id="IPR011055">
    <property type="entry name" value="Dup_hybrid_motif"/>
</dbReference>
<dbReference type="SUPFAM" id="SSF51261">
    <property type="entry name" value="Duplicated hybrid motif"/>
    <property type="match status" value="1"/>
</dbReference>
<evidence type="ECO:0000256" key="4">
    <source>
        <dbReference type="ARBA" id="ARBA00022679"/>
    </source>
</evidence>